<dbReference type="InterPro" id="IPR045500">
    <property type="entry name" value="DUF6491"/>
</dbReference>
<dbReference type="RefSeq" id="WP_376836787.1">
    <property type="nucleotide sequence ID" value="NZ_JBHLSW010000014.1"/>
</dbReference>
<protein>
    <submittedName>
        <fullName evidence="1">DUF6491 family protein</fullName>
    </submittedName>
</protein>
<evidence type="ECO:0000313" key="1">
    <source>
        <dbReference type="EMBL" id="MFC0634722.1"/>
    </source>
</evidence>
<accession>A0ABV6R524</accession>
<reference evidence="1 2" key="1">
    <citation type="submission" date="2024-09" db="EMBL/GenBank/DDBJ databases">
        <authorList>
            <person name="Sun Q."/>
            <person name="Mori K."/>
        </authorList>
    </citation>
    <scope>NUCLEOTIDE SEQUENCE [LARGE SCALE GENOMIC DNA]</scope>
    <source>
        <strain evidence="1 2">NCAIM B.02621</strain>
    </source>
</reference>
<gene>
    <name evidence="1" type="ORF">ACFFGE_12650</name>
</gene>
<dbReference type="PROSITE" id="PS51257">
    <property type="entry name" value="PROKAR_LIPOPROTEIN"/>
    <property type="match status" value="1"/>
</dbReference>
<organism evidence="1 2">
    <name type="scientific">Brevundimonas balnearis</name>
    <dbReference type="NCBI Taxonomy" id="1572858"/>
    <lineage>
        <taxon>Bacteria</taxon>
        <taxon>Pseudomonadati</taxon>
        <taxon>Pseudomonadota</taxon>
        <taxon>Alphaproteobacteria</taxon>
        <taxon>Caulobacterales</taxon>
        <taxon>Caulobacteraceae</taxon>
        <taxon>Brevundimonas</taxon>
    </lineage>
</organism>
<dbReference type="EMBL" id="JBHLSW010000014">
    <property type="protein sequence ID" value="MFC0634722.1"/>
    <property type="molecule type" value="Genomic_DNA"/>
</dbReference>
<proteinExistence type="predicted"/>
<sequence length="137" mass="14665">MRTLTLSVLTASGLLGACAPTGGPSPQAMADGPPMTTCFCPQQIRNFRSDQDRTLYVKVARDAVFELDAIGSCPDLGSAIAIEVRPRFGGSDRLCQSDDAQVVIRRPSPTFSGPCYVRVAERLTPEQVAALPDRARP</sequence>
<evidence type="ECO:0000313" key="2">
    <source>
        <dbReference type="Proteomes" id="UP001589906"/>
    </source>
</evidence>
<comment type="caution">
    <text evidence="1">The sequence shown here is derived from an EMBL/GenBank/DDBJ whole genome shotgun (WGS) entry which is preliminary data.</text>
</comment>
<dbReference type="Proteomes" id="UP001589906">
    <property type="component" value="Unassembled WGS sequence"/>
</dbReference>
<keyword evidence="2" id="KW-1185">Reference proteome</keyword>
<dbReference type="Pfam" id="PF20101">
    <property type="entry name" value="DUF6491"/>
    <property type="match status" value="1"/>
</dbReference>
<name>A0ABV6R524_9CAUL</name>